<sequence>MLRRIGKYIFPVAGLLLLFFPGQGDALDGRLDIWNSHQNGRAGAGSYNTFSRRETYVLNQPFTLLQEIMVSTRLRWVREFSGSETNGLSQEWDNHTLQPSYSMSYRTRRLNLGLKGDWFEKESSGATALAPLSTRSQHGGWFNARSDRGTRLNINWTQTLSKREGEIGGDKETREKSGFLDAEQSLGTIGQIQYKFSALSSDVVDRQVQRTDYSHGFDLGADKRFADNRIDLSVRARTQYFIQKAETGGSVENTVLLQPFSGHALLDDTPEIHDPLEGDLISVPELFDRDRESPTSINIGDSAPVVREFGGDYRNIQYDFGDQEELSSAILFVDERLLHPELFQWRLFVTDDPEGRIWTELETDRFSIGYNEWSNVHQGWAIDFNDTVSARYFKLVDVKFGPTVPDLFITELEVYTLDVNEIEKTEERSRNDKLDASVSLTPIPILNFRYQTTLRQRVFYEMDGRDLDAVTQGFHSRLKLGGLILTGMVQTYRLTREAQSSTNVEDYEAAIARGSTTRFTTKLSWNHSVDHSTHQDKTTNYVTLALSWQATPRLQIKQRFSHGRREDFILDVESVSNAIATSISTRPLSSLSLDFNRTDRWVNTEAGAGFQRFDNTNLTLNWAPLPLISFSSTWLYQVRKTTEWSARHSVAWSPLSGGSVEIRINGNGFQDSRTDATQWGGGVSTKWRMRPRLLLEGGIETQRYEVSGERVRAPISTNMRVSWSF</sequence>
<dbReference type="AlphaFoldDB" id="A0A948W6H3"/>
<evidence type="ECO:0000313" key="2">
    <source>
        <dbReference type="Proteomes" id="UP000777784"/>
    </source>
</evidence>
<organism evidence="1 2">
    <name type="scientific">Eiseniibacteriota bacterium</name>
    <dbReference type="NCBI Taxonomy" id="2212470"/>
    <lineage>
        <taxon>Bacteria</taxon>
        <taxon>Candidatus Eiseniibacteriota</taxon>
    </lineage>
</organism>
<name>A0A948W6H3_UNCEI</name>
<gene>
    <name evidence="1" type="ORF">KJ970_11330</name>
</gene>
<reference evidence="1" key="1">
    <citation type="submission" date="2021-05" db="EMBL/GenBank/DDBJ databases">
        <title>Energy efficiency and biological interactions define the core microbiome of deep oligotrophic groundwater.</title>
        <authorList>
            <person name="Mehrshad M."/>
            <person name="Lopez-Fernandez M."/>
            <person name="Bell E."/>
            <person name="Bernier-Latmani R."/>
            <person name="Bertilsson S."/>
            <person name="Dopson M."/>
        </authorList>
    </citation>
    <scope>NUCLEOTIDE SEQUENCE</scope>
    <source>
        <strain evidence="1">Modern_marine.mb.64</strain>
    </source>
</reference>
<dbReference type="Proteomes" id="UP000777784">
    <property type="component" value="Unassembled WGS sequence"/>
</dbReference>
<dbReference type="SUPFAM" id="SSF56935">
    <property type="entry name" value="Porins"/>
    <property type="match status" value="1"/>
</dbReference>
<evidence type="ECO:0000313" key="1">
    <source>
        <dbReference type="EMBL" id="MBU2691509.1"/>
    </source>
</evidence>
<protein>
    <submittedName>
        <fullName evidence="1">Uncharacterized protein</fullName>
    </submittedName>
</protein>
<accession>A0A948W6H3</accession>
<comment type="caution">
    <text evidence="1">The sequence shown here is derived from an EMBL/GenBank/DDBJ whole genome shotgun (WGS) entry which is preliminary data.</text>
</comment>
<proteinExistence type="predicted"/>
<dbReference type="EMBL" id="JAHJDP010000065">
    <property type="protein sequence ID" value="MBU2691509.1"/>
    <property type="molecule type" value="Genomic_DNA"/>
</dbReference>
<dbReference type="Gene3D" id="2.60.120.260">
    <property type="entry name" value="Galactose-binding domain-like"/>
    <property type="match status" value="1"/>
</dbReference>